<feature type="compositionally biased region" description="Basic residues" evidence="1">
    <location>
        <begin position="1"/>
        <end position="11"/>
    </location>
</feature>
<feature type="compositionally biased region" description="Low complexity" evidence="1">
    <location>
        <begin position="30"/>
        <end position="40"/>
    </location>
</feature>
<proteinExistence type="predicted"/>
<accession>A0A150G4T0</accession>
<dbReference type="AlphaFoldDB" id="A0A150G4T0"/>
<comment type="caution">
    <text evidence="2">The sequence shown here is derived from an EMBL/GenBank/DDBJ whole genome shotgun (WGS) entry which is preliminary data.</text>
</comment>
<feature type="compositionally biased region" description="Basic and acidic residues" evidence="1">
    <location>
        <begin position="15"/>
        <end position="24"/>
    </location>
</feature>
<gene>
    <name evidence="2" type="ORF">GPECTOR_62g898</name>
</gene>
<evidence type="ECO:0000256" key="1">
    <source>
        <dbReference type="SAM" id="MobiDB-lite"/>
    </source>
</evidence>
<name>A0A150G4T0_GONPE</name>
<organism evidence="2 3">
    <name type="scientific">Gonium pectorale</name>
    <name type="common">Green alga</name>
    <dbReference type="NCBI Taxonomy" id="33097"/>
    <lineage>
        <taxon>Eukaryota</taxon>
        <taxon>Viridiplantae</taxon>
        <taxon>Chlorophyta</taxon>
        <taxon>core chlorophytes</taxon>
        <taxon>Chlorophyceae</taxon>
        <taxon>CS clade</taxon>
        <taxon>Chlamydomonadales</taxon>
        <taxon>Volvocaceae</taxon>
        <taxon>Gonium</taxon>
    </lineage>
</organism>
<feature type="compositionally biased region" description="Low complexity" evidence="1">
    <location>
        <begin position="85"/>
        <end position="94"/>
    </location>
</feature>
<evidence type="ECO:0000313" key="2">
    <source>
        <dbReference type="EMBL" id="KXZ44783.1"/>
    </source>
</evidence>
<evidence type="ECO:0000313" key="3">
    <source>
        <dbReference type="Proteomes" id="UP000075714"/>
    </source>
</evidence>
<keyword evidence="3" id="KW-1185">Reference proteome</keyword>
<sequence>MARAKERKRAVLAREAMERAERQQRRQHRLAAQQQQQQHANLLPAPPGPGVAAGAIASRRVRERGLPGLGPGSDPQPSGDGGSGLCSNGCCSVS</sequence>
<protein>
    <submittedName>
        <fullName evidence="2">Uncharacterized protein</fullName>
    </submittedName>
</protein>
<dbReference type="Proteomes" id="UP000075714">
    <property type="component" value="Unassembled WGS sequence"/>
</dbReference>
<reference evidence="3" key="1">
    <citation type="journal article" date="2016" name="Nat. Commun.">
        <title>The Gonium pectorale genome demonstrates co-option of cell cycle regulation during the evolution of multicellularity.</title>
        <authorList>
            <person name="Hanschen E.R."/>
            <person name="Marriage T.N."/>
            <person name="Ferris P.J."/>
            <person name="Hamaji T."/>
            <person name="Toyoda A."/>
            <person name="Fujiyama A."/>
            <person name="Neme R."/>
            <person name="Noguchi H."/>
            <person name="Minakuchi Y."/>
            <person name="Suzuki M."/>
            <person name="Kawai-Toyooka H."/>
            <person name="Smith D.R."/>
            <person name="Sparks H."/>
            <person name="Anderson J."/>
            <person name="Bakaric R."/>
            <person name="Luria V."/>
            <person name="Karger A."/>
            <person name="Kirschner M.W."/>
            <person name="Durand P.M."/>
            <person name="Michod R.E."/>
            <person name="Nozaki H."/>
            <person name="Olson B.J."/>
        </authorList>
    </citation>
    <scope>NUCLEOTIDE SEQUENCE [LARGE SCALE GENOMIC DNA]</scope>
    <source>
        <strain evidence="3">NIES-2863</strain>
    </source>
</reference>
<feature type="region of interest" description="Disordered" evidence="1">
    <location>
        <begin position="1"/>
        <end position="94"/>
    </location>
</feature>
<dbReference type="EMBL" id="LSYV01000063">
    <property type="protein sequence ID" value="KXZ44783.1"/>
    <property type="molecule type" value="Genomic_DNA"/>
</dbReference>